<dbReference type="Pfam" id="PF05860">
    <property type="entry name" value="TPS"/>
    <property type="match status" value="1"/>
</dbReference>
<feature type="region of interest" description="Disordered" evidence="4">
    <location>
        <begin position="2484"/>
        <end position="2509"/>
    </location>
</feature>
<comment type="caution">
    <text evidence="7">The sequence shown here is derived from an EMBL/GenBank/DDBJ whole genome shotgun (WGS) entry which is preliminary data.</text>
</comment>
<dbReference type="SMART" id="SM00912">
    <property type="entry name" value="Haemagg_act"/>
    <property type="match status" value="1"/>
</dbReference>
<dbReference type="EMBL" id="JAAQTL010000001">
    <property type="protein sequence ID" value="NID14909.1"/>
    <property type="molecule type" value="Genomic_DNA"/>
</dbReference>
<keyword evidence="2" id="KW-0964">Secreted</keyword>
<evidence type="ECO:0000256" key="4">
    <source>
        <dbReference type="SAM" id="MobiDB-lite"/>
    </source>
</evidence>
<comment type="subcellular location">
    <subcellularLocation>
        <location evidence="1">Secreted</location>
    </subcellularLocation>
</comment>
<dbReference type="InterPro" id="IPR011050">
    <property type="entry name" value="Pectin_lyase_fold/virulence"/>
</dbReference>
<evidence type="ECO:0000259" key="6">
    <source>
        <dbReference type="SMART" id="SM00912"/>
    </source>
</evidence>
<evidence type="ECO:0000256" key="1">
    <source>
        <dbReference type="ARBA" id="ARBA00004613"/>
    </source>
</evidence>
<keyword evidence="8" id="KW-1185">Reference proteome</keyword>
<dbReference type="InterPro" id="IPR050909">
    <property type="entry name" value="Bact_Autotransporter_VF"/>
</dbReference>
<evidence type="ECO:0000256" key="5">
    <source>
        <dbReference type="SAM" id="SignalP"/>
    </source>
</evidence>
<evidence type="ECO:0000256" key="2">
    <source>
        <dbReference type="ARBA" id="ARBA00022525"/>
    </source>
</evidence>
<protein>
    <submittedName>
        <fullName evidence="7">Filamentous hemagglutinin N-terminal domain-containing protein</fullName>
    </submittedName>
</protein>
<sequence>MIVRTKTPNDTRRPNPIKPRPTLHRRAMCQFIAMALFGTGIAHAGTTPPAFSQAWFATKQPGARPPSAPSAGVDNGNHVSFTPGSALLQRRVQNSIQNLNNAAAALATQMQQQKDAQAAAAQRVSKVPDGLVEGGLKPAAGIAADPSLWQNAHAPTDTVAGGKHTVEVKQTAKKAILTWDSFNVGRDTTLYFNQSGGNLTGGGNDWIALNRVNDPSANPSQILGRMKAEGTVYLLNRNGIIFGQGAQVDTHSLLASSMYLFSKDLKTSNDTFLASGITDPTRINMPVFVTDAAVSSDNSVVVEKGASIDAGSEGVVILAAPQVIHRGSIVADDGEVVLASARQIANVGAAGALDLVVDPSAPSLAPLTGGVENSGLVQARRGSITMFGPHIAQDGVVVTSTSISRPGTISLQGARRGDITGPVEFGAGSVTAVLPEKDGTTTTSTSDADKVFVPGSITVTGSKVTLDGGSLIEAPGGTVALRAQATGGPTAQPNDGRVYIDSGATIDVSGLADVELPMSALLVSIPRIGQNELADSPLLRNSFLYTQKNILLDSTVSGTRADGLDWIGSPILNAAGYVQNMPRDIDQMLTRGGSITLDGNEVIARTGSRMALDGGYLAYQSGWITTPNLLGADGRIYNIASADPDVAYVGFAGQYTNSHARWGVSETYNSPVMGGTRRYQEGFVKGADAGKLTVHANIALALDGEMSAQATPGTQQTGSGTQPDGGSFAFDVATSSLGGRSNRGLRVQEVSRTLESLSPGFDKDTQWSDVDVAAGLDAPWMVIGADTLGKAGFSTLDLSANTIEETSGTRLVVQPGGSVSMSGGRIDIYGSIEAPSGHIAIAAGNLVPAPGQSSTSPPQDPDMTLHDGASLSARGQWVNDSGLDANHAQGGRWINGGNVTLTTYTAAVAPGSGDGGDRTGSIALEEGSVIDVSGGGYVDTRGRVSLDHGVPSGRGGNVAIETYSPNGASGVWNGGSPPLALDHGHIELDGTLRSWGFSGGGALTLRAAQIQVGGDPSDMALPNGLWLSPDFFSGQGFSRYNLDSVTDATVAEGTRVVVRPANMLGDIDRLRVLPTGADLYDTPAVTGVGFLDDWQRWATRGTSADQTPGLTVRAGEYLNWVALNPGSPPQAPDIPGVSGSARIGTGAVVDVDAGGLIDILARHNVEVDGNLVAHGGAINLSTTRPTADGGLTSRIRVGSHAVLDASGVALVDPQAVPANGPAGRTVPRVGDVLAGGSVALNGSYETFVIADDGARIDVSGAADTFDLPGASRRLNGVTADVVPTAVWSDAGSIVFGASAGLYIGATLDAHGGAPSAEGGSLKIVALDGDDDSAKVRPTGILVRQSQDGKPAFAGDDAIDGGVFGADGTIEFAADVLDGSGISTLQFGPPADETPAGQRILPLAFAGDVNLNLGRQVLVNASGIEALPANATGIGMPTGYGQGAGHVGIAAPYVQIVGSAAKPAAVAGDGILDVNAANIDMGGMIDLQGWRQARFNASDDIRFTFPSLFAGGDGSKVVPGMLFSTGDLVFSAGQVYPTSGYRFAIDANASGLPDAAGNARETTVTFLPSGHAPATPLSAGGALLVSADHIEQQGTIRVPSGTLVLGTTDPTASATDFGLTAGLPALANTKSVHLAPGSVTSVSLDGLTVPYGNTVDGVEWHYALRTNTAAPLIDAPPAKQVDIQGDAVALDAGATIDLDGGGGLQAAEFVPGTGGTRDLLATAPNGAAVYAILPGYHGAIAPNDLAMDANGVAQPGVGRQVYLSGVPGLSAGYYTLLPAQYATLPGAMRIYQTTSRDAVVGRAATFADGGYAVGGYYGDALTGAHDARTTTFVVQSADTWQQYSQYRLTDADTFFHAAAGKKGQVAPPLAADAGRLQIGAGHRLDLGATLDATPDDGGRTSQVDIAGQAIQILGGGDTARDGYLGISADGLTTLGAGSLLLGGTRRSDTDGDHVDVTADAVLLSNDAAHPLAGQEILLVAGADGDGITLENGSVLAARGNGNPVASQPLVFGRDAGNDAGGKPVSAIDGNGAMLRVSQNDPASISRFGLGNGSPGGMLTIDAGATVAGGNALSLDGTGLVRVDDNALLSGRHIDATANRIAFVGADATAPSDGLAIGAATLAQWRGSDSVTLRSRGNIDFLGAQDVAVDNSLVLSAGALAGDGHDVNLHAGTVTFANLLGATAGDALAGGGVFHVDANEIDFGQGKAMLRGFGAFDGSATSGIVAAAQGGMDFGAASVNLSAPVFVADGGAATTLVTTGSLGLHGTEGTALSRDGLGGSLTLRAASIDDSMNLKAAAGGLTLDATQGGIRVDAGATLDVGGVTRQFFDTAAYAPGGNLVLSAIGDIAIDDGANVRYGGAAEAGDAGSFKAVAGGALSLGGSYDGHAADGYRGGYFTIGTGGALDLDTLAGRVAASGSTGLVDITSGEGDLALSAGHTLTANKVYLYANGGKARIDGTVDASSPAGSRIEVWARQGVDINGTLDAHVTTPEQRGGDVLLGTTGTGNGGTDPTYGYEEVDRADAGYVHVGAGARIDVSGGANTAFAGGKLSIRAPLLADGDVPVTIDNPGSITGARDVTVEPFAVWSTKDGTSNQQYFDGVIDPAGWFEKDGVTMVAGTWTDGKGNVLPPPTDAAQQADYLDQYYFTPDAINLDHAGFYGYRDGDPTHGPGTLMGFVQQPGFTFGDRFAGIANVHVRPGIELRNPVDGGNDGDIEVVTHWNLGAGVTGADGKPQLAYRYNGEAPILTVRAGGNLDLKASITDGFYQSNDGAQLNDPPSDAPDDPQYDAALAEYQAAQAFLDANNAWNGTINLADGDPGEFKTPGGGTADISKDPYYQPLTAPSKGQDDDYYVNYQQYITEFGDNNTNFGWSSLFVSQNALGFLAYHPTTQQAPQPASFATYDDYVSAYADWLANTFPLFVPAGETPSPILLPIASDYSAWSRDYTRYISGHFDYYNLAQFIGDGLNSQLFYAPFAPRESNPVNPVNPLYTAALTAYQKAQLFLDANGAWNGTINLASGDPGEFKTPGGGTADITKDPYYQPLTAPLQKQTDDYYNNYQKYIVEFGDNETNFGWSTTFVAQNSLGFLTYNPTTQQAPQPASFATYDDYANAYADWLGNTFPLFVPTGETPSPILLPIASDYSDWSRDYTRYISGHFDYYNLAQFIGDGLNSQLFYAPFAPREQADATPPPAVSYGKPAANNSPSNMPSYGNAASLASATLLGGPSTSYRFVAGADTGAADPLSTLAASAANVRLDGHFAVKDTVTDPTIVTPNGPFSGKTLYMPTTIRTGTGDIDMVSAGDIQWLDAAAPATIYTAGAPAEGTTAGTESDVLRPAEDLSGKYDNQPDMLVNGLVNPDHAGDIHLHAGGDITAIQGVVDADGSQTKSNPGTSVAQYWWQWMQVGNAADGSRSSIDFANFRQGVMSVGGNVDVDAGGDISELSVSLPTTWYKNTDGKSIATVGGGDLSVHAGGDILSGTYFVAKGTMDVRADGAIAVSPSLANVDTGVSSGSAGGDVTTPVSTLFGLQDTQATVSARQGADIGGVYDPSYYGVLSPAGHPDSQGYSTASSFDAASVAGDVVFGSLLAPGRVFGGAFDTGAGDTGAGVLLAANIALAAMGGSIDIRTNGQLFPSPEGNLTLLAADSIGLTASNVLLTSRFFGLIDSSPNDMPSPLKPLMSGGNWLGADEKSAATNASFHEPDALHADDTTPVRIYAADGDITSGLTDASGITWNALVLLPSKQADIRAGRDIVNLSLIGQHTRASDITRVSAGRDIYDTAYPNAANVSGLYSWWSNKVPALLVGGPGTFVVDAGRDVGPFVSQADLTLKPRDPSLNATPTGIQAVGNFYNPYLPHESADILVNFGIAPGVNTAGFIAHYLDGTDGLPGLMPDLVQFMQQRIAGKATATGHLGDEVAVALTPEQARDLFDKEPDIVQRLFAEKVLFKLLAQVGTDYQDASSPYAGQYARGYEALANLFPAAWGYTSNGTGQGGLNGAAATVGTGDLDIRSSTIQTQQGGDVTLLGPGGQALIGSTSAPSKFVNSQGRVVAGPNSMGLLTLEQGNVNVFADRSLLLAQSRVFTEQGGDVTIWSSNGDINAGQGAKTSSEIPPPTFLCDVDAWCRVDARGQVSGAGIATLQTVEGAAAGNAYLIAPRGTVDAGDAGIRVAGNLVIAAARVANADNIQVKGEAIGVPVTAAVNVGALNAASAAATAASQAAEDVARKQQADARDRLPSEISVRVLRDGDTTSSASPAAGYDGSSPIRVLGPGDASRQLTDAERKALRRM</sequence>
<dbReference type="PANTHER" id="PTHR12338">
    <property type="entry name" value="AUTOTRANSPORTER"/>
    <property type="match status" value="1"/>
</dbReference>
<dbReference type="Gene3D" id="2.160.20.10">
    <property type="entry name" value="Single-stranded right-handed beta-helix, Pectin lyase-like"/>
    <property type="match status" value="2"/>
</dbReference>
<feature type="signal peptide" evidence="5">
    <location>
        <begin position="1"/>
        <end position="44"/>
    </location>
</feature>
<dbReference type="InterPro" id="IPR008638">
    <property type="entry name" value="FhaB/CdiA-like_TPS"/>
</dbReference>
<evidence type="ECO:0000313" key="7">
    <source>
        <dbReference type="EMBL" id="NID14909.1"/>
    </source>
</evidence>
<dbReference type="RefSeq" id="WP_166698694.1">
    <property type="nucleotide sequence ID" value="NZ_JAAQTL010000001.1"/>
</dbReference>
<feature type="region of interest" description="Disordered" evidence="4">
    <location>
        <begin position="708"/>
        <end position="744"/>
    </location>
</feature>
<feature type="compositionally biased region" description="Low complexity" evidence="4">
    <location>
        <begin position="708"/>
        <end position="726"/>
    </location>
</feature>
<proteinExistence type="predicted"/>
<dbReference type="NCBIfam" id="TIGR01901">
    <property type="entry name" value="adhes_NPXG"/>
    <property type="match status" value="1"/>
</dbReference>
<feature type="region of interest" description="Disordered" evidence="4">
    <location>
        <begin position="4234"/>
        <end position="4266"/>
    </location>
</feature>
<name>A0A7X5QT80_9GAMM</name>
<gene>
    <name evidence="7" type="ORF">HBF32_05435</name>
</gene>
<feature type="chain" id="PRO_5030754205" evidence="5">
    <location>
        <begin position="45"/>
        <end position="4278"/>
    </location>
</feature>
<dbReference type="InterPro" id="IPR021026">
    <property type="entry name" value="Filamn_hemagglutn_DUF3739"/>
</dbReference>
<feature type="region of interest" description="Disordered" evidence="4">
    <location>
        <begin position="1"/>
        <end position="21"/>
    </location>
</feature>
<keyword evidence="3 5" id="KW-0732">Signal</keyword>
<dbReference type="InterPro" id="IPR012334">
    <property type="entry name" value="Pectin_lyas_fold"/>
</dbReference>
<reference evidence="7 8" key="1">
    <citation type="journal article" date="2006" name="Int. J. Syst. Evol. Microbiol.">
        <title>Dyella yeojuensis sp. nov., isolated from greenhouse soil in Korea.</title>
        <authorList>
            <person name="Kim B.Y."/>
            <person name="Weon H.Y."/>
            <person name="Lee K.H."/>
            <person name="Seok S.J."/>
            <person name="Kwon S.W."/>
            <person name="Go S.J."/>
            <person name="Stackebrandt E."/>
        </authorList>
    </citation>
    <scope>NUCLEOTIDE SEQUENCE [LARGE SCALE GENOMIC DNA]</scope>
    <source>
        <strain evidence="7 8">DSM 17673</strain>
    </source>
</reference>
<dbReference type="PANTHER" id="PTHR12338:SF8">
    <property type="entry name" value="HEME_HEMOPEXIN-BINDING PROTEIN"/>
    <property type="match status" value="1"/>
</dbReference>
<evidence type="ECO:0000256" key="3">
    <source>
        <dbReference type="ARBA" id="ARBA00022729"/>
    </source>
</evidence>
<dbReference type="Pfam" id="PF12545">
    <property type="entry name" value="DUF3739"/>
    <property type="match status" value="1"/>
</dbReference>
<organism evidence="7 8">
    <name type="scientific">Luteibacter yeojuensis</name>
    <dbReference type="NCBI Taxonomy" id="345309"/>
    <lineage>
        <taxon>Bacteria</taxon>
        <taxon>Pseudomonadati</taxon>
        <taxon>Pseudomonadota</taxon>
        <taxon>Gammaproteobacteria</taxon>
        <taxon>Lysobacterales</taxon>
        <taxon>Rhodanobacteraceae</taxon>
        <taxon>Luteibacter</taxon>
    </lineage>
</organism>
<feature type="domain" description="Filamentous haemagglutinin FhaB/tRNA nuclease CdiA-like TPS" evidence="6">
    <location>
        <begin position="142"/>
        <end position="264"/>
    </location>
</feature>
<accession>A0A7X5QT80</accession>
<dbReference type="Proteomes" id="UP000518878">
    <property type="component" value="Unassembled WGS sequence"/>
</dbReference>
<dbReference type="SUPFAM" id="SSF51126">
    <property type="entry name" value="Pectin lyase-like"/>
    <property type="match status" value="1"/>
</dbReference>
<evidence type="ECO:0000313" key="8">
    <source>
        <dbReference type="Proteomes" id="UP000518878"/>
    </source>
</evidence>